<reference evidence="2 3" key="1">
    <citation type="journal article" date="2021" name="Sci. Rep.">
        <title>Chromosome anchoring in Senegalese sole (Solea senegalensis) reveals sex-associated markers and genome rearrangements in flatfish.</title>
        <authorList>
            <person name="Guerrero-Cozar I."/>
            <person name="Gomez-Garrido J."/>
            <person name="Berbel C."/>
            <person name="Martinez-Blanch J.F."/>
            <person name="Alioto T."/>
            <person name="Claros M.G."/>
            <person name="Gagnaire P.A."/>
            <person name="Manchado M."/>
        </authorList>
    </citation>
    <scope>NUCLEOTIDE SEQUENCE [LARGE SCALE GENOMIC DNA]</scope>
    <source>
        <strain evidence="2">Sse05_10M</strain>
    </source>
</reference>
<feature type="region of interest" description="Disordered" evidence="1">
    <location>
        <begin position="1"/>
        <end position="105"/>
    </location>
</feature>
<sequence length="105" mass="11683">MQQRERERDHGGRTQCPGSAASGDDDDDDDDGRRRQGLRRRVRRSLLPGCHGYRTIGDGTGGYVKERERGGEGEKGEEGEREWEHASLDNIGFGSSRGVNKQSSH</sequence>
<dbReference type="EMBL" id="JAGKHQ010000021">
    <property type="protein sequence ID" value="KAG7475190.1"/>
    <property type="molecule type" value="Genomic_DNA"/>
</dbReference>
<feature type="compositionally biased region" description="Basic residues" evidence="1">
    <location>
        <begin position="35"/>
        <end position="44"/>
    </location>
</feature>
<evidence type="ECO:0000313" key="3">
    <source>
        <dbReference type="Proteomes" id="UP000693946"/>
    </source>
</evidence>
<dbReference type="AlphaFoldDB" id="A0AAV6PV86"/>
<feature type="compositionally biased region" description="Basic and acidic residues" evidence="1">
    <location>
        <begin position="64"/>
        <end position="87"/>
    </location>
</feature>
<comment type="caution">
    <text evidence="2">The sequence shown here is derived from an EMBL/GenBank/DDBJ whole genome shotgun (WGS) entry which is preliminary data.</text>
</comment>
<name>A0AAV6PV86_SOLSE</name>
<accession>A0AAV6PV86</accession>
<gene>
    <name evidence="2" type="ORF">JOB18_026655</name>
</gene>
<evidence type="ECO:0000256" key="1">
    <source>
        <dbReference type="SAM" id="MobiDB-lite"/>
    </source>
</evidence>
<feature type="compositionally biased region" description="Basic and acidic residues" evidence="1">
    <location>
        <begin position="1"/>
        <end position="12"/>
    </location>
</feature>
<dbReference type="Proteomes" id="UP000693946">
    <property type="component" value="Linkage Group LG9"/>
</dbReference>
<keyword evidence="3" id="KW-1185">Reference proteome</keyword>
<evidence type="ECO:0000313" key="2">
    <source>
        <dbReference type="EMBL" id="KAG7475190.1"/>
    </source>
</evidence>
<protein>
    <submittedName>
        <fullName evidence="2">Uncharacterized protein</fullName>
    </submittedName>
</protein>
<proteinExistence type="predicted"/>
<organism evidence="2 3">
    <name type="scientific">Solea senegalensis</name>
    <name type="common">Senegalese sole</name>
    <dbReference type="NCBI Taxonomy" id="28829"/>
    <lineage>
        <taxon>Eukaryota</taxon>
        <taxon>Metazoa</taxon>
        <taxon>Chordata</taxon>
        <taxon>Craniata</taxon>
        <taxon>Vertebrata</taxon>
        <taxon>Euteleostomi</taxon>
        <taxon>Actinopterygii</taxon>
        <taxon>Neopterygii</taxon>
        <taxon>Teleostei</taxon>
        <taxon>Neoteleostei</taxon>
        <taxon>Acanthomorphata</taxon>
        <taxon>Carangaria</taxon>
        <taxon>Pleuronectiformes</taxon>
        <taxon>Pleuronectoidei</taxon>
        <taxon>Soleidae</taxon>
        <taxon>Solea</taxon>
    </lineage>
</organism>